<evidence type="ECO:0000256" key="1">
    <source>
        <dbReference type="SAM" id="SignalP"/>
    </source>
</evidence>
<feature type="chain" id="PRO_5045599607" description="Secreted protein" evidence="1">
    <location>
        <begin position="16"/>
        <end position="118"/>
    </location>
</feature>
<evidence type="ECO:0008006" key="4">
    <source>
        <dbReference type="Google" id="ProtNLM"/>
    </source>
</evidence>
<accession>A0ABQ9SYJ5</accession>
<reference evidence="2 3" key="1">
    <citation type="submission" date="2016-10" db="EMBL/GenBank/DDBJ databases">
        <title>The genome sequence of Colletotrichum fioriniae PJ7.</title>
        <authorList>
            <person name="Baroncelli R."/>
        </authorList>
    </citation>
    <scope>NUCLEOTIDE SEQUENCE [LARGE SCALE GENOMIC DNA]</scope>
    <source>
        <strain evidence="2 3">IMI 384185</strain>
    </source>
</reference>
<organism evidence="2 3">
    <name type="scientific">Colletotrichum paranaense</name>
    <dbReference type="NCBI Taxonomy" id="1914294"/>
    <lineage>
        <taxon>Eukaryota</taxon>
        <taxon>Fungi</taxon>
        <taxon>Dikarya</taxon>
        <taxon>Ascomycota</taxon>
        <taxon>Pezizomycotina</taxon>
        <taxon>Sordariomycetes</taxon>
        <taxon>Hypocreomycetidae</taxon>
        <taxon>Glomerellales</taxon>
        <taxon>Glomerellaceae</taxon>
        <taxon>Colletotrichum</taxon>
        <taxon>Colletotrichum acutatum species complex</taxon>
    </lineage>
</organism>
<dbReference type="EMBL" id="MOPA01000002">
    <property type="protein sequence ID" value="KAK1544559.1"/>
    <property type="molecule type" value="Genomic_DNA"/>
</dbReference>
<sequence>MKLFTIALLAPLASAVCSTSQLSLTFMVSNFYPYEYETEEFCPVAGSCVNMASGADSWSQKANWVLMKANTCVQFYKDYNCPQSGATWEPPCHDVDWAVGVLSDWSNGAMKSYTVFQK</sequence>
<gene>
    <name evidence="2" type="ORF">CPAR01_02061</name>
</gene>
<evidence type="ECO:0000313" key="2">
    <source>
        <dbReference type="EMBL" id="KAK1544559.1"/>
    </source>
</evidence>
<feature type="signal peptide" evidence="1">
    <location>
        <begin position="1"/>
        <end position="15"/>
    </location>
</feature>
<dbReference type="Proteomes" id="UP001241169">
    <property type="component" value="Unassembled WGS sequence"/>
</dbReference>
<keyword evidence="1" id="KW-0732">Signal</keyword>
<proteinExistence type="predicted"/>
<protein>
    <recommendedName>
        <fullName evidence="4">Secreted protein</fullName>
    </recommendedName>
</protein>
<evidence type="ECO:0000313" key="3">
    <source>
        <dbReference type="Proteomes" id="UP001241169"/>
    </source>
</evidence>
<dbReference type="GeneID" id="85370248"/>
<name>A0ABQ9SYJ5_9PEZI</name>
<dbReference type="RefSeq" id="XP_060353677.1">
    <property type="nucleotide sequence ID" value="XM_060486349.1"/>
</dbReference>
<comment type="caution">
    <text evidence="2">The sequence shown here is derived from an EMBL/GenBank/DDBJ whole genome shotgun (WGS) entry which is preliminary data.</text>
</comment>
<keyword evidence="3" id="KW-1185">Reference proteome</keyword>